<sequence length="247" mass="27830">MSTTIRVTLVRIPVLQEREGRAGNSARLETVEIDAKAQIKEYKESLIIDAAARLFYEKGFQRTTIDDIAAALGFTKPFVYTYFTSKHSILVRLFDRIYDQVIQSATHFDDLADAPPAQRLRHFLSEYIRKNLEQPQFSAVLLEEEKNLSPEKLEDMRVKLRAFDDQLMGLIKESAQAAGVEVAEPKLVALSISGMVRSVHRWYSPKGRLSIEEVCDELTNIAMRAVGLPAESLAAPPPKAARSRPQK</sequence>
<evidence type="ECO:0000256" key="1">
    <source>
        <dbReference type="ARBA" id="ARBA00022491"/>
    </source>
</evidence>
<dbReference type="PROSITE" id="PS50977">
    <property type="entry name" value="HTH_TETR_2"/>
    <property type="match status" value="1"/>
</dbReference>
<evidence type="ECO:0000313" key="7">
    <source>
        <dbReference type="EMBL" id="OZI34928.1"/>
    </source>
</evidence>
<evidence type="ECO:0000259" key="6">
    <source>
        <dbReference type="PROSITE" id="PS50977"/>
    </source>
</evidence>
<feature type="domain" description="HTH tetR-type" evidence="6">
    <location>
        <begin position="41"/>
        <end position="101"/>
    </location>
</feature>
<dbReference type="Pfam" id="PF17932">
    <property type="entry name" value="TetR_C_24"/>
    <property type="match status" value="1"/>
</dbReference>
<dbReference type="PRINTS" id="PR00455">
    <property type="entry name" value="HTHTETR"/>
</dbReference>
<gene>
    <name evidence="7" type="ORF">CAL29_15870</name>
</gene>
<protein>
    <recommendedName>
        <fullName evidence="6">HTH tetR-type domain-containing protein</fullName>
    </recommendedName>
</protein>
<dbReference type="InterPro" id="IPR050109">
    <property type="entry name" value="HTH-type_TetR-like_transc_reg"/>
</dbReference>
<evidence type="ECO:0000313" key="8">
    <source>
        <dbReference type="Proteomes" id="UP000216020"/>
    </source>
</evidence>
<dbReference type="InterPro" id="IPR036271">
    <property type="entry name" value="Tet_transcr_reg_TetR-rel_C_sf"/>
</dbReference>
<dbReference type="InterPro" id="IPR009057">
    <property type="entry name" value="Homeodomain-like_sf"/>
</dbReference>
<reference evidence="8" key="1">
    <citation type="submission" date="2017-05" db="EMBL/GenBank/DDBJ databases">
        <title>Complete and WGS of Bordetella genogroups.</title>
        <authorList>
            <person name="Spilker T."/>
            <person name="Lipuma J."/>
        </authorList>
    </citation>
    <scope>NUCLEOTIDE SEQUENCE [LARGE SCALE GENOMIC DNA]</scope>
    <source>
        <strain evidence="8">AU16122</strain>
    </source>
</reference>
<dbReference type="AlphaFoldDB" id="A0A261SBZ4"/>
<evidence type="ECO:0000256" key="5">
    <source>
        <dbReference type="PROSITE-ProRule" id="PRU00335"/>
    </source>
</evidence>
<dbReference type="Gene3D" id="1.10.357.10">
    <property type="entry name" value="Tetracycline Repressor, domain 2"/>
    <property type="match status" value="1"/>
</dbReference>
<dbReference type="PANTHER" id="PTHR30055">
    <property type="entry name" value="HTH-TYPE TRANSCRIPTIONAL REGULATOR RUTR"/>
    <property type="match status" value="1"/>
</dbReference>
<evidence type="ECO:0000256" key="2">
    <source>
        <dbReference type="ARBA" id="ARBA00023015"/>
    </source>
</evidence>
<evidence type="ECO:0000256" key="3">
    <source>
        <dbReference type="ARBA" id="ARBA00023125"/>
    </source>
</evidence>
<feature type="DNA-binding region" description="H-T-H motif" evidence="5">
    <location>
        <begin position="64"/>
        <end position="83"/>
    </location>
</feature>
<dbReference type="SUPFAM" id="SSF46689">
    <property type="entry name" value="Homeodomain-like"/>
    <property type="match status" value="1"/>
</dbReference>
<keyword evidence="4" id="KW-0804">Transcription</keyword>
<organism evidence="7 8">
    <name type="scientific">Bordetella genomosp. 10</name>
    <dbReference type="NCBI Taxonomy" id="1416804"/>
    <lineage>
        <taxon>Bacteria</taxon>
        <taxon>Pseudomonadati</taxon>
        <taxon>Pseudomonadota</taxon>
        <taxon>Betaproteobacteria</taxon>
        <taxon>Burkholderiales</taxon>
        <taxon>Alcaligenaceae</taxon>
        <taxon>Bordetella</taxon>
    </lineage>
</organism>
<dbReference type="InterPro" id="IPR041490">
    <property type="entry name" value="KstR2_TetR_C"/>
</dbReference>
<dbReference type="PANTHER" id="PTHR30055:SF175">
    <property type="entry name" value="HTH-TYPE TRANSCRIPTIONAL REPRESSOR KSTR2"/>
    <property type="match status" value="1"/>
</dbReference>
<comment type="caution">
    <text evidence="7">The sequence shown here is derived from an EMBL/GenBank/DDBJ whole genome shotgun (WGS) entry which is preliminary data.</text>
</comment>
<proteinExistence type="predicted"/>
<dbReference type="GO" id="GO:0003700">
    <property type="term" value="F:DNA-binding transcription factor activity"/>
    <property type="evidence" value="ECO:0007669"/>
    <property type="project" value="TreeGrafter"/>
</dbReference>
<dbReference type="EMBL" id="NEVM01000002">
    <property type="protein sequence ID" value="OZI34928.1"/>
    <property type="molecule type" value="Genomic_DNA"/>
</dbReference>
<dbReference type="GO" id="GO:0000976">
    <property type="term" value="F:transcription cis-regulatory region binding"/>
    <property type="evidence" value="ECO:0007669"/>
    <property type="project" value="TreeGrafter"/>
</dbReference>
<keyword evidence="2" id="KW-0805">Transcription regulation</keyword>
<keyword evidence="8" id="KW-1185">Reference proteome</keyword>
<keyword evidence="1" id="KW-0678">Repressor</keyword>
<keyword evidence="3 5" id="KW-0238">DNA-binding</keyword>
<accession>A0A261SBZ4</accession>
<dbReference type="Pfam" id="PF00440">
    <property type="entry name" value="TetR_N"/>
    <property type="match status" value="1"/>
</dbReference>
<dbReference type="InterPro" id="IPR001647">
    <property type="entry name" value="HTH_TetR"/>
</dbReference>
<dbReference type="SUPFAM" id="SSF48498">
    <property type="entry name" value="Tetracyclin repressor-like, C-terminal domain"/>
    <property type="match status" value="1"/>
</dbReference>
<evidence type="ECO:0000256" key="4">
    <source>
        <dbReference type="ARBA" id="ARBA00023163"/>
    </source>
</evidence>
<dbReference type="Proteomes" id="UP000216020">
    <property type="component" value="Unassembled WGS sequence"/>
</dbReference>
<dbReference type="OrthoDB" id="8534868at2"/>
<name>A0A261SBZ4_9BORD</name>